<sequence length="99" mass="10153">MVGGARTSGGNLTPANGQGDCPEGAPAAPLAPPAALSVTEREVARLVATGMTKRQIAARLIVSIETVKTHLRHIFDKLAVQNRAQVAALTVTRGTDSPG</sequence>
<dbReference type="EMBL" id="JBHUKR010000023">
    <property type="protein sequence ID" value="MFD2421794.1"/>
    <property type="molecule type" value="Genomic_DNA"/>
</dbReference>
<accession>A0ABW5G3C3</accession>
<dbReference type="PROSITE" id="PS50043">
    <property type="entry name" value="HTH_LUXR_2"/>
    <property type="match status" value="1"/>
</dbReference>
<evidence type="ECO:0000256" key="2">
    <source>
        <dbReference type="ARBA" id="ARBA00023125"/>
    </source>
</evidence>
<dbReference type="InterPro" id="IPR016032">
    <property type="entry name" value="Sig_transdc_resp-reg_C-effctor"/>
</dbReference>
<evidence type="ECO:0000256" key="4">
    <source>
        <dbReference type="SAM" id="MobiDB-lite"/>
    </source>
</evidence>
<evidence type="ECO:0000256" key="3">
    <source>
        <dbReference type="ARBA" id="ARBA00023163"/>
    </source>
</evidence>
<evidence type="ECO:0000313" key="6">
    <source>
        <dbReference type="EMBL" id="MFD2421794.1"/>
    </source>
</evidence>
<dbReference type="SMART" id="SM00421">
    <property type="entry name" value="HTH_LUXR"/>
    <property type="match status" value="1"/>
</dbReference>
<dbReference type="SUPFAM" id="SSF46894">
    <property type="entry name" value="C-terminal effector domain of the bipartite response regulators"/>
    <property type="match status" value="1"/>
</dbReference>
<dbReference type="Proteomes" id="UP001597417">
    <property type="component" value="Unassembled WGS sequence"/>
</dbReference>
<comment type="caution">
    <text evidence="6">The sequence shown here is derived from an EMBL/GenBank/DDBJ whole genome shotgun (WGS) entry which is preliminary data.</text>
</comment>
<dbReference type="PRINTS" id="PR00038">
    <property type="entry name" value="HTHLUXR"/>
</dbReference>
<evidence type="ECO:0000256" key="1">
    <source>
        <dbReference type="ARBA" id="ARBA00023015"/>
    </source>
</evidence>
<dbReference type="InterPro" id="IPR036388">
    <property type="entry name" value="WH-like_DNA-bd_sf"/>
</dbReference>
<dbReference type="Gene3D" id="1.10.10.10">
    <property type="entry name" value="Winged helix-like DNA-binding domain superfamily/Winged helix DNA-binding domain"/>
    <property type="match status" value="1"/>
</dbReference>
<keyword evidence="3" id="KW-0804">Transcription</keyword>
<keyword evidence="1" id="KW-0805">Transcription regulation</keyword>
<protein>
    <submittedName>
        <fullName evidence="6">Response regulator transcription factor</fullName>
    </submittedName>
</protein>
<dbReference type="PANTHER" id="PTHR44688:SF16">
    <property type="entry name" value="DNA-BINDING TRANSCRIPTIONAL ACTIVATOR DEVR_DOSR"/>
    <property type="match status" value="1"/>
</dbReference>
<dbReference type="PANTHER" id="PTHR44688">
    <property type="entry name" value="DNA-BINDING TRANSCRIPTIONAL ACTIVATOR DEVR_DOSR"/>
    <property type="match status" value="1"/>
</dbReference>
<reference evidence="7" key="1">
    <citation type="journal article" date="2019" name="Int. J. Syst. Evol. Microbiol.">
        <title>The Global Catalogue of Microorganisms (GCM) 10K type strain sequencing project: providing services to taxonomists for standard genome sequencing and annotation.</title>
        <authorList>
            <consortium name="The Broad Institute Genomics Platform"/>
            <consortium name="The Broad Institute Genome Sequencing Center for Infectious Disease"/>
            <person name="Wu L."/>
            <person name="Ma J."/>
        </authorList>
    </citation>
    <scope>NUCLEOTIDE SEQUENCE [LARGE SCALE GENOMIC DNA]</scope>
    <source>
        <strain evidence="7">CGMCC 4.7645</strain>
    </source>
</reference>
<keyword evidence="2" id="KW-0238">DNA-binding</keyword>
<name>A0ABW5G3C3_9PSEU</name>
<gene>
    <name evidence="6" type="ORF">ACFSXZ_36230</name>
</gene>
<feature type="domain" description="HTH luxR-type" evidence="5">
    <location>
        <begin position="29"/>
        <end position="94"/>
    </location>
</feature>
<evidence type="ECO:0000259" key="5">
    <source>
        <dbReference type="PROSITE" id="PS50043"/>
    </source>
</evidence>
<dbReference type="Pfam" id="PF00196">
    <property type="entry name" value="GerE"/>
    <property type="match status" value="1"/>
</dbReference>
<dbReference type="InterPro" id="IPR000792">
    <property type="entry name" value="Tscrpt_reg_LuxR_C"/>
</dbReference>
<feature type="compositionally biased region" description="Low complexity" evidence="4">
    <location>
        <begin position="25"/>
        <end position="34"/>
    </location>
</feature>
<feature type="region of interest" description="Disordered" evidence="4">
    <location>
        <begin position="1"/>
        <end position="34"/>
    </location>
</feature>
<dbReference type="RefSeq" id="WP_378270741.1">
    <property type="nucleotide sequence ID" value="NZ_JBHUKR010000023.1"/>
</dbReference>
<organism evidence="6 7">
    <name type="scientific">Amycolatopsis pigmentata</name>
    <dbReference type="NCBI Taxonomy" id="450801"/>
    <lineage>
        <taxon>Bacteria</taxon>
        <taxon>Bacillati</taxon>
        <taxon>Actinomycetota</taxon>
        <taxon>Actinomycetes</taxon>
        <taxon>Pseudonocardiales</taxon>
        <taxon>Pseudonocardiaceae</taxon>
        <taxon>Amycolatopsis</taxon>
    </lineage>
</organism>
<keyword evidence="7" id="KW-1185">Reference proteome</keyword>
<dbReference type="CDD" id="cd06170">
    <property type="entry name" value="LuxR_C_like"/>
    <property type="match status" value="1"/>
</dbReference>
<proteinExistence type="predicted"/>
<evidence type="ECO:0000313" key="7">
    <source>
        <dbReference type="Proteomes" id="UP001597417"/>
    </source>
</evidence>